<dbReference type="Proteomes" id="UP000248039">
    <property type="component" value="Unassembled WGS sequence"/>
</dbReference>
<keyword evidence="2" id="KW-1185">Reference proteome</keyword>
<evidence type="ECO:0000313" key="2">
    <source>
        <dbReference type="Proteomes" id="UP000248039"/>
    </source>
</evidence>
<reference evidence="1 2" key="1">
    <citation type="submission" date="2018-03" db="EMBL/GenBank/DDBJ databases">
        <title>Bioinformatic expansion and discovery of thiopeptide antibiotics.</title>
        <authorList>
            <person name="Schwalen C.J."/>
            <person name="Hudson G.A."/>
            <person name="Mitchell D.A."/>
        </authorList>
    </citation>
    <scope>NUCLEOTIDE SEQUENCE [LARGE SCALE GENOMIC DNA]</scope>
    <source>
        <strain evidence="1 2">ATCC 21389</strain>
    </source>
</reference>
<comment type="caution">
    <text evidence="1">The sequence shown here is derived from an EMBL/GenBank/DDBJ whole genome shotgun (WGS) entry which is preliminary data.</text>
</comment>
<dbReference type="EMBL" id="PYBW01000005">
    <property type="protein sequence ID" value="PYC88272.1"/>
    <property type="molecule type" value="Genomic_DNA"/>
</dbReference>
<proteinExistence type="predicted"/>
<dbReference type="AlphaFoldDB" id="A0A2V4NQX0"/>
<sequence length="442" mass="47446">MATHPTVADGDSFRTFWLRVREFAVPPTMIETAAARRAVGDWGGACAAAGLDVDFRLSDLSRSHGCELAARVRDDLRHLAPDLLRWHLPRIAPDGLLRPGLSSSLARYDGAARDGTGAVHLVVRTPPGWAQAGQRISLGLWGAAAGAGRHPQQRYRLDLHRHLWDVRRSGELLYRADAPSVELSNLPFGAAERCAVGRWAAEAELLLGDEGRGGRAVAVRLGSRRWLELQLTGSEMSVAVRPERGAGLPVLPDAATWVQPDLALLRAGAIRPDQLHPLVAAALAPGGESARPSAPTGSQLVDCQGERHRLGLVDGVLVPLDHGAAELRREQLLAALGGPPVPCLQAIERAHRQPGCLSEVRGRLDHGDYTGALAVVEELLGANAVLRDGELRDELDDAVARRIDHGLFRAGLADPLAGRGRPDRRRVRGGQSAHAVRKLLSR</sequence>
<evidence type="ECO:0000313" key="1">
    <source>
        <dbReference type="EMBL" id="PYC88272.1"/>
    </source>
</evidence>
<organism evidence="1 2">
    <name type="scientific">Streptomyces tateyamensis</name>
    <dbReference type="NCBI Taxonomy" id="565073"/>
    <lineage>
        <taxon>Bacteria</taxon>
        <taxon>Bacillati</taxon>
        <taxon>Actinomycetota</taxon>
        <taxon>Actinomycetes</taxon>
        <taxon>Kitasatosporales</taxon>
        <taxon>Streptomycetaceae</taxon>
        <taxon>Streptomyces</taxon>
    </lineage>
</organism>
<dbReference type="OrthoDB" id="3276909at2"/>
<accession>A0A2V4NQX0</accession>
<dbReference type="RefSeq" id="WP_110664622.1">
    <property type="nucleotide sequence ID" value="NZ_PYBW01000005.1"/>
</dbReference>
<name>A0A2V4NQX0_9ACTN</name>
<protein>
    <submittedName>
        <fullName evidence="1">Uncharacterized protein</fullName>
    </submittedName>
</protein>
<gene>
    <name evidence="1" type="ORF">C7C46_01090</name>
</gene>